<dbReference type="InterPro" id="IPR036116">
    <property type="entry name" value="FN3_sf"/>
</dbReference>
<feature type="domain" description="Fibronectin type-III" evidence="3">
    <location>
        <begin position="119"/>
        <end position="211"/>
    </location>
</feature>
<keyword evidence="5" id="KW-1185">Reference proteome</keyword>
<feature type="signal peptide" evidence="2">
    <location>
        <begin position="1"/>
        <end position="16"/>
    </location>
</feature>
<dbReference type="EMBL" id="JARKIK010000009">
    <property type="protein sequence ID" value="KAK8749569.1"/>
    <property type="molecule type" value="Genomic_DNA"/>
</dbReference>
<name>A0AAW0YCG3_CHEQU</name>
<feature type="domain" description="Fibronectin type-III" evidence="3">
    <location>
        <begin position="406"/>
        <end position="497"/>
    </location>
</feature>
<dbReference type="SMART" id="SM00060">
    <property type="entry name" value="FN3"/>
    <property type="match status" value="5"/>
</dbReference>
<dbReference type="PROSITE" id="PS50853">
    <property type="entry name" value="FN3"/>
    <property type="match status" value="5"/>
</dbReference>
<protein>
    <recommendedName>
        <fullName evidence="3">Fibronectin type-III domain-containing protein</fullName>
    </recommendedName>
</protein>
<dbReference type="InterPro" id="IPR003961">
    <property type="entry name" value="FN3_dom"/>
</dbReference>
<dbReference type="SUPFAM" id="SSF49265">
    <property type="entry name" value="Fibronectin type III"/>
    <property type="match status" value="3"/>
</dbReference>
<sequence>MRNTVLLLVAAAAVAAAELGHIENFQAVSGDGQIVLEWDYVAGDSSYTLHKYRLITDGDSSSDIPCRDSHCSFTAVYMEACKEHTFELIPIFDDLTNGGTVEGDSVTITGYTIDEEVSAPSNLRIVSENDSGTTLQWNAPAENPICAKSYEVCSRLDGSQESQCQTVSDTTVMMTSLQACGKYHVTVTPVTPSGAEGTALEDTIETELGAPGPPVDVVVGLITKTTIEIMWNDPDINPLCVKDYAITYGAITTRVGRSAPRAEEDYDNRATISPLDACTNYSIEVVSVGEGGLSSAPVTKYAATDDTVPQPVPYIEVDPASEDSIVVHWGKDENDRCAASYIICWTDGIHPQDYCVNVSDSSSGYTITDLLPCTTYQVTVTVASSSGLDSVVVGNSTATYDVAPEPVNNLQVIESHTNELTVTFELPEVNKQCVETYDLQVTDLDQSGLMASRATDFIETFITGLEACTNYLIELRLLSPTGKASAWREVRNKTQDGIPSSPREFGLNGVTKDSISLEWFQPEINKRCASEYIITWEASDGTRGGPQNVIDPTEFKVIYTVTGLKECTDYTFSLVAKSSVGQSNPTEFTYTTLCS</sequence>
<evidence type="ECO:0000259" key="3">
    <source>
        <dbReference type="PROSITE" id="PS50853"/>
    </source>
</evidence>
<dbReference type="CDD" id="cd00063">
    <property type="entry name" value="FN3"/>
    <property type="match status" value="5"/>
</dbReference>
<evidence type="ECO:0000256" key="1">
    <source>
        <dbReference type="ARBA" id="ARBA00022737"/>
    </source>
</evidence>
<feature type="chain" id="PRO_5043934497" description="Fibronectin type-III domain-containing protein" evidence="2">
    <location>
        <begin position="17"/>
        <end position="595"/>
    </location>
</feature>
<comment type="caution">
    <text evidence="4">The sequence shown here is derived from an EMBL/GenBank/DDBJ whole genome shotgun (WGS) entry which is preliminary data.</text>
</comment>
<dbReference type="InterPro" id="IPR013783">
    <property type="entry name" value="Ig-like_fold"/>
</dbReference>
<dbReference type="Proteomes" id="UP001445076">
    <property type="component" value="Unassembled WGS sequence"/>
</dbReference>
<dbReference type="Pfam" id="PF00041">
    <property type="entry name" value="fn3"/>
    <property type="match status" value="3"/>
</dbReference>
<feature type="domain" description="Fibronectin type-III" evidence="3">
    <location>
        <begin position="498"/>
        <end position="595"/>
    </location>
</feature>
<keyword evidence="1" id="KW-0677">Repeat</keyword>
<accession>A0AAW0YCG3</accession>
<feature type="domain" description="Fibronectin type-III" evidence="3">
    <location>
        <begin position="308"/>
        <end position="405"/>
    </location>
</feature>
<organism evidence="4 5">
    <name type="scientific">Cherax quadricarinatus</name>
    <name type="common">Australian red claw crayfish</name>
    <dbReference type="NCBI Taxonomy" id="27406"/>
    <lineage>
        <taxon>Eukaryota</taxon>
        <taxon>Metazoa</taxon>
        <taxon>Ecdysozoa</taxon>
        <taxon>Arthropoda</taxon>
        <taxon>Crustacea</taxon>
        <taxon>Multicrustacea</taxon>
        <taxon>Malacostraca</taxon>
        <taxon>Eumalacostraca</taxon>
        <taxon>Eucarida</taxon>
        <taxon>Decapoda</taxon>
        <taxon>Pleocyemata</taxon>
        <taxon>Astacidea</taxon>
        <taxon>Parastacoidea</taxon>
        <taxon>Parastacidae</taxon>
        <taxon>Cherax</taxon>
    </lineage>
</organism>
<dbReference type="PANTHER" id="PTHR46708">
    <property type="entry name" value="TENASCIN"/>
    <property type="match status" value="1"/>
</dbReference>
<proteinExistence type="predicted"/>
<dbReference type="Gene3D" id="2.60.40.10">
    <property type="entry name" value="Immunoglobulins"/>
    <property type="match status" value="5"/>
</dbReference>
<evidence type="ECO:0000313" key="5">
    <source>
        <dbReference type="Proteomes" id="UP001445076"/>
    </source>
</evidence>
<feature type="domain" description="Fibronectin type-III" evidence="3">
    <location>
        <begin position="213"/>
        <end position="307"/>
    </location>
</feature>
<reference evidence="4 5" key="1">
    <citation type="journal article" date="2024" name="BMC Genomics">
        <title>Genome assembly of redclaw crayfish (Cherax quadricarinatus) provides insights into its immune adaptation and hypoxia tolerance.</title>
        <authorList>
            <person name="Liu Z."/>
            <person name="Zheng J."/>
            <person name="Li H."/>
            <person name="Fang K."/>
            <person name="Wang S."/>
            <person name="He J."/>
            <person name="Zhou D."/>
            <person name="Weng S."/>
            <person name="Chi M."/>
            <person name="Gu Z."/>
            <person name="He J."/>
            <person name="Li F."/>
            <person name="Wang M."/>
        </authorList>
    </citation>
    <scope>NUCLEOTIDE SEQUENCE [LARGE SCALE GENOMIC DNA]</scope>
    <source>
        <strain evidence="4">ZL_2023a</strain>
    </source>
</reference>
<dbReference type="PANTHER" id="PTHR46708:SF2">
    <property type="entry name" value="FIBRONECTIN TYPE-III DOMAIN-CONTAINING PROTEIN"/>
    <property type="match status" value="1"/>
</dbReference>
<dbReference type="AlphaFoldDB" id="A0AAW0YCG3"/>
<gene>
    <name evidence="4" type="ORF">OTU49_015434</name>
</gene>
<keyword evidence="2" id="KW-0732">Signal</keyword>
<evidence type="ECO:0000313" key="4">
    <source>
        <dbReference type="EMBL" id="KAK8749569.1"/>
    </source>
</evidence>
<evidence type="ECO:0000256" key="2">
    <source>
        <dbReference type="SAM" id="SignalP"/>
    </source>
</evidence>
<dbReference type="InterPro" id="IPR050991">
    <property type="entry name" value="ECM_Regulatory_Proteins"/>
</dbReference>